<proteinExistence type="predicted"/>
<dbReference type="EMBL" id="JAAQPH010000028">
    <property type="protein sequence ID" value="NIA71953.1"/>
    <property type="molecule type" value="Genomic_DNA"/>
</dbReference>
<reference evidence="1" key="1">
    <citation type="submission" date="2020-03" db="EMBL/GenBank/DDBJ databases">
        <title>Genome of Pelagibius litoralis DSM 21314T.</title>
        <authorList>
            <person name="Wang G."/>
        </authorList>
    </citation>
    <scope>NUCLEOTIDE SEQUENCE</scope>
    <source>
        <strain evidence="1">DSM 21314</strain>
    </source>
</reference>
<protein>
    <submittedName>
        <fullName evidence="1">Uncharacterized protein</fullName>
    </submittedName>
</protein>
<dbReference type="AlphaFoldDB" id="A0A967KB22"/>
<evidence type="ECO:0000313" key="1">
    <source>
        <dbReference type="EMBL" id="NIA71953.1"/>
    </source>
</evidence>
<organism evidence="1 2">
    <name type="scientific">Pelagibius litoralis</name>
    <dbReference type="NCBI Taxonomy" id="374515"/>
    <lineage>
        <taxon>Bacteria</taxon>
        <taxon>Pseudomonadati</taxon>
        <taxon>Pseudomonadota</taxon>
        <taxon>Alphaproteobacteria</taxon>
        <taxon>Rhodospirillales</taxon>
        <taxon>Rhodovibrionaceae</taxon>
        <taxon>Pelagibius</taxon>
    </lineage>
</organism>
<sequence length="50" mass="5323">MPQQNRVVEDSSNLGALICLLQAYERYGSLNAPPGCLTELKETACGASPL</sequence>
<comment type="caution">
    <text evidence="1">The sequence shown here is derived from an EMBL/GenBank/DDBJ whole genome shotgun (WGS) entry which is preliminary data.</text>
</comment>
<accession>A0A967KB22</accession>
<dbReference type="Proteomes" id="UP000761264">
    <property type="component" value="Unassembled WGS sequence"/>
</dbReference>
<keyword evidence="2" id="KW-1185">Reference proteome</keyword>
<name>A0A967KB22_9PROT</name>
<dbReference type="RefSeq" id="WP_167230411.1">
    <property type="nucleotide sequence ID" value="NZ_JAAQPH010000028.1"/>
</dbReference>
<gene>
    <name evidence="1" type="ORF">HBA54_25465</name>
</gene>
<evidence type="ECO:0000313" key="2">
    <source>
        <dbReference type="Proteomes" id="UP000761264"/>
    </source>
</evidence>